<name>A0AAD3DCD4_9STRA</name>
<evidence type="ECO:0000256" key="6">
    <source>
        <dbReference type="ARBA" id="ARBA00023145"/>
    </source>
</evidence>
<keyword evidence="4" id="KW-0064">Aspartyl protease</keyword>
<keyword evidence="6" id="KW-0865">Zymogen</keyword>
<evidence type="ECO:0000313" key="10">
    <source>
        <dbReference type="EMBL" id="GFH60385.1"/>
    </source>
</evidence>
<dbReference type="PANTHER" id="PTHR47965">
    <property type="entry name" value="ASPARTYL PROTEASE-RELATED"/>
    <property type="match status" value="1"/>
</dbReference>
<feature type="signal peptide" evidence="8">
    <location>
        <begin position="1"/>
        <end position="21"/>
    </location>
</feature>
<evidence type="ECO:0000256" key="5">
    <source>
        <dbReference type="ARBA" id="ARBA00022801"/>
    </source>
</evidence>
<evidence type="ECO:0000256" key="7">
    <source>
        <dbReference type="PIRSR" id="PIRSR601461-1"/>
    </source>
</evidence>
<dbReference type="PRINTS" id="PR00792">
    <property type="entry name" value="PEPSIN"/>
</dbReference>
<dbReference type="PROSITE" id="PS51767">
    <property type="entry name" value="PEPTIDASE_A1"/>
    <property type="match status" value="1"/>
</dbReference>
<dbReference type="Pfam" id="PF14543">
    <property type="entry name" value="TAXi_N"/>
    <property type="match status" value="1"/>
</dbReference>
<dbReference type="Gene3D" id="2.40.70.10">
    <property type="entry name" value="Acid Proteases"/>
    <property type="match status" value="2"/>
</dbReference>
<dbReference type="InterPro" id="IPR032861">
    <property type="entry name" value="TAXi_N"/>
</dbReference>
<dbReference type="EMBL" id="BLLK01000069">
    <property type="protein sequence ID" value="GFH60385.1"/>
    <property type="molecule type" value="Genomic_DNA"/>
</dbReference>
<keyword evidence="2" id="KW-0645">Protease</keyword>
<protein>
    <recommendedName>
        <fullName evidence="9">Peptidase A1 domain-containing protein</fullName>
    </recommendedName>
</protein>
<dbReference type="InterPro" id="IPR021109">
    <property type="entry name" value="Peptidase_aspartic_dom_sf"/>
</dbReference>
<keyword evidence="5" id="KW-0378">Hydrolase</keyword>
<evidence type="ECO:0000256" key="2">
    <source>
        <dbReference type="ARBA" id="ARBA00022670"/>
    </source>
</evidence>
<dbReference type="GO" id="GO:0006508">
    <property type="term" value="P:proteolysis"/>
    <property type="evidence" value="ECO:0007669"/>
    <property type="project" value="UniProtKB-KW"/>
</dbReference>
<evidence type="ECO:0000256" key="3">
    <source>
        <dbReference type="ARBA" id="ARBA00022729"/>
    </source>
</evidence>
<keyword evidence="3 8" id="KW-0732">Signal</keyword>
<dbReference type="InterPro" id="IPR032799">
    <property type="entry name" value="TAXi_C"/>
</dbReference>
<sequence length="416" mass="46340">MNEASIVFIYTCLLLLSTSNALRTRTNAIKEDEIPTTKIHVPLVAVKNSHHAYVYIGSPPQQKLVIVDTGSRHLVFPCQPCHQCGKHHYSKSYFDTSLSTTAISNKCSDNECSFSNIPSKNGMCPYANDECHFRQGYTEGSHLKGFEVEDIVFFGTGNYEQSIKVHLQTAVPFSFGCETAETGMIANQFADGIVGMISLQQDTVIDMMYREGAIPHYGFSMCMTSNAGTLSIGGTSLKHQHQEQMTFEPLKHGKYYSVKIKSFKVGDIEMKGNRKGFIDEVFNQGKGTIIDSGTTDTYISKAIEKEFKSAWKTITGGKFHNNAQNLSKEQFEKLPNITITLSSGYDWIIQPEQYMEQPKGKVDVKSEWSGTAQFISRIYVDEPEGAVLGSNAMINHDILFDVGNMRLGIARSNCDQ</sequence>
<evidence type="ECO:0000256" key="1">
    <source>
        <dbReference type="ARBA" id="ARBA00007447"/>
    </source>
</evidence>
<dbReference type="PANTHER" id="PTHR47965:SF12">
    <property type="entry name" value="ASPARTIC PROTEINASE 3-RELATED"/>
    <property type="match status" value="1"/>
</dbReference>
<dbReference type="Pfam" id="PF14541">
    <property type="entry name" value="TAXi_C"/>
    <property type="match status" value="1"/>
</dbReference>
<evidence type="ECO:0000256" key="8">
    <source>
        <dbReference type="SAM" id="SignalP"/>
    </source>
</evidence>
<dbReference type="AlphaFoldDB" id="A0AAD3DCD4"/>
<feature type="chain" id="PRO_5042050173" description="Peptidase A1 domain-containing protein" evidence="8">
    <location>
        <begin position="22"/>
        <end position="416"/>
    </location>
</feature>
<dbReference type="SUPFAM" id="SSF50630">
    <property type="entry name" value="Acid proteases"/>
    <property type="match status" value="1"/>
</dbReference>
<dbReference type="Proteomes" id="UP001054902">
    <property type="component" value="Unassembled WGS sequence"/>
</dbReference>
<evidence type="ECO:0000256" key="4">
    <source>
        <dbReference type="ARBA" id="ARBA00022750"/>
    </source>
</evidence>
<feature type="active site" evidence="7">
    <location>
        <position position="291"/>
    </location>
</feature>
<dbReference type="InterPro" id="IPR033121">
    <property type="entry name" value="PEPTIDASE_A1"/>
</dbReference>
<evidence type="ECO:0000313" key="11">
    <source>
        <dbReference type="Proteomes" id="UP001054902"/>
    </source>
</evidence>
<keyword evidence="11" id="KW-1185">Reference proteome</keyword>
<gene>
    <name evidence="10" type="ORF">CTEN210_16861</name>
</gene>
<feature type="active site" evidence="7">
    <location>
        <position position="68"/>
    </location>
</feature>
<evidence type="ECO:0000259" key="9">
    <source>
        <dbReference type="PROSITE" id="PS51767"/>
    </source>
</evidence>
<comment type="similarity">
    <text evidence="1">Belongs to the peptidase A1 family.</text>
</comment>
<proteinExistence type="inferred from homology"/>
<dbReference type="GO" id="GO:0004190">
    <property type="term" value="F:aspartic-type endopeptidase activity"/>
    <property type="evidence" value="ECO:0007669"/>
    <property type="project" value="UniProtKB-KW"/>
</dbReference>
<organism evidence="10 11">
    <name type="scientific">Chaetoceros tenuissimus</name>
    <dbReference type="NCBI Taxonomy" id="426638"/>
    <lineage>
        <taxon>Eukaryota</taxon>
        <taxon>Sar</taxon>
        <taxon>Stramenopiles</taxon>
        <taxon>Ochrophyta</taxon>
        <taxon>Bacillariophyta</taxon>
        <taxon>Coscinodiscophyceae</taxon>
        <taxon>Chaetocerotophycidae</taxon>
        <taxon>Chaetocerotales</taxon>
        <taxon>Chaetocerotaceae</taxon>
        <taxon>Chaetoceros</taxon>
    </lineage>
</organism>
<reference evidence="10 11" key="1">
    <citation type="journal article" date="2021" name="Sci. Rep.">
        <title>The genome of the diatom Chaetoceros tenuissimus carries an ancient integrated fragment of an extant virus.</title>
        <authorList>
            <person name="Hongo Y."/>
            <person name="Kimura K."/>
            <person name="Takaki Y."/>
            <person name="Yoshida Y."/>
            <person name="Baba S."/>
            <person name="Kobayashi G."/>
            <person name="Nagasaki K."/>
            <person name="Hano T."/>
            <person name="Tomaru Y."/>
        </authorList>
    </citation>
    <scope>NUCLEOTIDE SEQUENCE [LARGE SCALE GENOMIC DNA]</scope>
    <source>
        <strain evidence="10 11">NIES-3715</strain>
    </source>
</reference>
<dbReference type="InterPro" id="IPR001461">
    <property type="entry name" value="Aspartic_peptidase_A1"/>
</dbReference>
<comment type="caution">
    <text evidence="10">The sequence shown here is derived from an EMBL/GenBank/DDBJ whole genome shotgun (WGS) entry which is preliminary data.</text>
</comment>
<accession>A0AAD3DCD4</accession>
<feature type="domain" description="Peptidase A1" evidence="9">
    <location>
        <begin position="50"/>
        <end position="410"/>
    </location>
</feature>